<evidence type="ECO:0000313" key="1">
    <source>
        <dbReference type="EMBL" id="KKN40376.1"/>
    </source>
</evidence>
<proteinExistence type="predicted"/>
<sequence length="45" mass="5205">MNYMERLMDRSDVEVFRNLAERPLVRVCDMDCSVLLVGLGSTRTL</sequence>
<gene>
    <name evidence="1" type="ORF">LCGC14_0734280</name>
</gene>
<comment type="caution">
    <text evidence="1">The sequence shown here is derived from an EMBL/GenBank/DDBJ whole genome shotgun (WGS) entry which is preliminary data.</text>
</comment>
<organism evidence="1">
    <name type="scientific">marine sediment metagenome</name>
    <dbReference type="NCBI Taxonomy" id="412755"/>
    <lineage>
        <taxon>unclassified sequences</taxon>
        <taxon>metagenomes</taxon>
        <taxon>ecological metagenomes</taxon>
    </lineage>
</organism>
<dbReference type="EMBL" id="LAZR01001710">
    <property type="protein sequence ID" value="KKN40376.1"/>
    <property type="molecule type" value="Genomic_DNA"/>
</dbReference>
<accession>A0A0F9STW3</accession>
<reference evidence="1" key="1">
    <citation type="journal article" date="2015" name="Nature">
        <title>Complex archaea that bridge the gap between prokaryotes and eukaryotes.</title>
        <authorList>
            <person name="Spang A."/>
            <person name="Saw J.H."/>
            <person name="Jorgensen S.L."/>
            <person name="Zaremba-Niedzwiedzka K."/>
            <person name="Martijn J."/>
            <person name="Lind A.E."/>
            <person name="van Eijk R."/>
            <person name="Schleper C."/>
            <person name="Guy L."/>
            <person name="Ettema T.J."/>
        </authorList>
    </citation>
    <scope>NUCLEOTIDE SEQUENCE</scope>
</reference>
<protein>
    <submittedName>
        <fullName evidence="1">Uncharacterized protein</fullName>
    </submittedName>
</protein>
<name>A0A0F9STW3_9ZZZZ</name>
<dbReference type="AlphaFoldDB" id="A0A0F9STW3"/>